<accession>A0A3N0WVX1</accession>
<sequence>MKILTVFTPTYNRAHLLPRLYESLKNQTSKDFVWLIIDDGSTDDTSRLIKTWQARGLVEIEYIFQENQGMSGAHNTAYKNIKTLFNTCIDSDDMMAENAVELIIQNCDGLENLNHVAGIIGLDADFSGTVLGDSMPDHLEFTTLNELHRKYNVTGDKKLVYKTEVMQEIEEYPIYRAEKLVPLSHKYLLADQNFVLKALNEILCLVEYQEDGSSRNMLKQYRRHPRGFAYARITRINLEKDFTHKFRNAVHLVSSSFFTGDFGTWFRSRHTVLVLASVPFGLLLNLYIRFKTKKNS</sequence>
<dbReference type="EMBL" id="RJUG01000003">
    <property type="protein sequence ID" value="ROI09220.1"/>
    <property type="molecule type" value="Genomic_DNA"/>
</dbReference>
<feature type="domain" description="Glycosyltransferase 2-like" evidence="2">
    <location>
        <begin position="5"/>
        <end position="109"/>
    </location>
</feature>
<proteinExistence type="predicted"/>
<dbReference type="PANTHER" id="PTHR22916">
    <property type="entry name" value="GLYCOSYLTRANSFERASE"/>
    <property type="match status" value="1"/>
</dbReference>
<dbReference type="SUPFAM" id="SSF53448">
    <property type="entry name" value="Nucleotide-diphospho-sugar transferases"/>
    <property type="match status" value="1"/>
</dbReference>
<dbReference type="Gene3D" id="3.90.550.10">
    <property type="entry name" value="Spore Coat Polysaccharide Biosynthesis Protein SpsA, Chain A"/>
    <property type="match status" value="1"/>
</dbReference>
<evidence type="ECO:0000259" key="2">
    <source>
        <dbReference type="Pfam" id="PF00535"/>
    </source>
</evidence>
<keyword evidence="3" id="KW-0808">Transferase</keyword>
<dbReference type="InterPro" id="IPR029044">
    <property type="entry name" value="Nucleotide-diphossugar_trans"/>
</dbReference>
<dbReference type="RefSeq" id="WP_123265801.1">
    <property type="nucleotide sequence ID" value="NZ_RJUG01000003.1"/>
</dbReference>
<gene>
    <name evidence="3" type="ORF">EGI11_07350</name>
</gene>
<dbReference type="CDD" id="cd00761">
    <property type="entry name" value="Glyco_tranf_GTA_type"/>
    <property type="match status" value="1"/>
</dbReference>
<evidence type="ECO:0000256" key="1">
    <source>
        <dbReference type="SAM" id="Phobius"/>
    </source>
</evidence>
<dbReference type="Pfam" id="PF00535">
    <property type="entry name" value="Glycos_transf_2"/>
    <property type="match status" value="1"/>
</dbReference>
<protein>
    <submittedName>
        <fullName evidence="3">Glycosyltransferase family 2 protein</fullName>
    </submittedName>
</protein>
<dbReference type="OrthoDB" id="9810303at2"/>
<reference evidence="4" key="2">
    <citation type="submission" date="2018-11" db="EMBL/GenBank/DDBJ databases">
        <title>Proposal to divide the Flavobacteriaceae and reorganize its genera based on Amino Acid Identity values calculated from whole genome sequences.</title>
        <authorList>
            <person name="Nicholson A.C."/>
            <person name="Gulvik C.A."/>
            <person name="Whitney A.M."/>
            <person name="Humrighouse B.W."/>
            <person name="Bell M."/>
            <person name="Holmens B."/>
            <person name="Steigerwalt A."/>
            <person name="Villarma A."/>
            <person name="Sheth M."/>
            <person name="Batra D."/>
            <person name="Pryor J."/>
            <person name="Bernardet J.-F."/>
            <person name="Hugo C."/>
            <person name="Kampfer P."/>
            <person name="Newman J."/>
            <person name="Mcquiston J.R."/>
        </authorList>
    </citation>
    <scope>NUCLEOTIDE SEQUENCE [LARGE SCALE GENOMIC DNA]</scope>
    <source>
        <strain evidence="4">H3056</strain>
    </source>
</reference>
<organism evidence="3 4">
    <name type="scientific">Kaistella daneshvariae</name>
    <dbReference type="NCBI Taxonomy" id="2487074"/>
    <lineage>
        <taxon>Bacteria</taxon>
        <taxon>Pseudomonadati</taxon>
        <taxon>Bacteroidota</taxon>
        <taxon>Flavobacteriia</taxon>
        <taxon>Flavobacteriales</taxon>
        <taxon>Weeksellaceae</taxon>
        <taxon>Chryseobacterium group</taxon>
        <taxon>Kaistella</taxon>
    </lineage>
</organism>
<dbReference type="Proteomes" id="UP000270224">
    <property type="component" value="Unassembled WGS sequence"/>
</dbReference>
<name>A0A3N0WVX1_9FLAO</name>
<evidence type="ECO:0000313" key="4">
    <source>
        <dbReference type="Proteomes" id="UP000270224"/>
    </source>
</evidence>
<keyword evidence="1" id="KW-0472">Membrane</keyword>
<dbReference type="GO" id="GO:0016758">
    <property type="term" value="F:hexosyltransferase activity"/>
    <property type="evidence" value="ECO:0007669"/>
    <property type="project" value="UniProtKB-ARBA"/>
</dbReference>
<dbReference type="AlphaFoldDB" id="A0A3N0WVX1"/>
<evidence type="ECO:0000313" key="3">
    <source>
        <dbReference type="EMBL" id="ROI09220.1"/>
    </source>
</evidence>
<keyword evidence="1" id="KW-1133">Transmembrane helix</keyword>
<dbReference type="PANTHER" id="PTHR22916:SF3">
    <property type="entry name" value="UDP-GLCNAC:BETAGAL BETA-1,3-N-ACETYLGLUCOSAMINYLTRANSFERASE-LIKE PROTEIN 1"/>
    <property type="match status" value="1"/>
</dbReference>
<comment type="caution">
    <text evidence="3">The sequence shown here is derived from an EMBL/GenBank/DDBJ whole genome shotgun (WGS) entry which is preliminary data.</text>
</comment>
<reference evidence="4" key="1">
    <citation type="submission" date="2018-11" db="EMBL/GenBank/DDBJ databases">
        <title>Proposal to divide the Flavobacteriaceae and reorganize its genera based on Amino Acid Identity values calculated from whole genome sequences.</title>
        <authorList>
            <person name="Nicholson A.C."/>
            <person name="Gulvik C.A."/>
            <person name="Whitney A.M."/>
            <person name="Humrighouse B.W."/>
            <person name="Bell M."/>
            <person name="Holmes B."/>
            <person name="Steigerwalt A."/>
            <person name="Villarma A."/>
            <person name="Sheth M."/>
            <person name="Batra D."/>
            <person name="Pryor J."/>
            <person name="Bernardet J.-F."/>
            <person name="Hugo C."/>
            <person name="Kampfer P."/>
            <person name="Newman J."/>
            <person name="Mcquiston J.R."/>
        </authorList>
    </citation>
    <scope>NUCLEOTIDE SEQUENCE [LARGE SCALE GENOMIC DNA]</scope>
    <source>
        <strain evidence="4">H3056</strain>
    </source>
</reference>
<keyword evidence="1" id="KW-0812">Transmembrane</keyword>
<dbReference type="InterPro" id="IPR001173">
    <property type="entry name" value="Glyco_trans_2-like"/>
</dbReference>
<feature type="transmembrane region" description="Helical" evidence="1">
    <location>
        <begin position="272"/>
        <end position="290"/>
    </location>
</feature>